<dbReference type="PANTHER" id="PTHR38782:SF1">
    <property type="entry name" value="SIGMA-E FACTOR REGULATORY PROTEIN RSEB"/>
    <property type="match status" value="1"/>
</dbReference>
<name>A0A432W6Y1_9GAMM</name>
<dbReference type="InterPro" id="IPR033434">
    <property type="entry name" value="MucB/RseB_N"/>
</dbReference>
<evidence type="ECO:0008006" key="10">
    <source>
        <dbReference type="Google" id="ProtNLM"/>
    </source>
</evidence>
<proteinExistence type="inferred from homology"/>
<evidence type="ECO:0000313" key="8">
    <source>
        <dbReference type="EMBL" id="RUO25827.1"/>
    </source>
</evidence>
<evidence type="ECO:0000259" key="7">
    <source>
        <dbReference type="Pfam" id="PF17188"/>
    </source>
</evidence>
<keyword evidence="4" id="KW-0574">Periplasm</keyword>
<comment type="caution">
    <text evidence="8">The sequence shown here is derived from an EMBL/GenBank/DDBJ whole genome shotgun (WGS) entry which is preliminary data.</text>
</comment>
<evidence type="ECO:0000256" key="3">
    <source>
        <dbReference type="ARBA" id="ARBA00022729"/>
    </source>
</evidence>
<organism evidence="8 9">
    <name type="scientific">Aliidiomarina minuta</name>
    <dbReference type="NCBI Taxonomy" id="880057"/>
    <lineage>
        <taxon>Bacteria</taxon>
        <taxon>Pseudomonadati</taxon>
        <taxon>Pseudomonadota</taxon>
        <taxon>Gammaproteobacteria</taxon>
        <taxon>Alteromonadales</taxon>
        <taxon>Idiomarinaceae</taxon>
        <taxon>Aliidiomarina</taxon>
    </lineage>
</organism>
<reference evidence="8 9" key="1">
    <citation type="journal article" date="2011" name="Front. Microbiol.">
        <title>Genomic signatures of strain selection and enhancement in Bacillus atrophaeus var. globigii, a historical biowarfare simulant.</title>
        <authorList>
            <person name="Gibbons H.S."/>
            <person name="Broomall S.M."/>
            <person name="McNew L.A."/>
            <person name="Daligault H."/>
            <person name="Chapman C."/>
            <person name="Bruce D."/>
            <person name="Karavis M."/>
            <person name="Krepps M."/>
            <person name="McGregor P.A."/>
            <person name="Hong C."/>
            <person name="Park K.H."/>
            <person name="Akmal A."/>
            <person name="Feldman A."/>
            <person name="Lin J.S."/>
            <person name="Chang W.E."/>
            <person name="Higgs B.W."/>
            <person name="Demirev P."/>
            <person name="Lindquist J."/>
            <person name="Liem A."/>
            <person name="Fochler E."/>
            <person name="Read T.D."/>
            <person name="Tapia R."/>
            <person name="Johnson S."/>
            <person name="Bishop-Lilly K.A."/>
            <person name="Detter C."/>
            <person name="Han C."/>
            <person name="Sozhamannan S."/>
            <person name="Rosenzweig C.N."/>
            <person name="Skowronski E.W."/>
        </authorList>
    </citation>
    <scope>NUCLEOTIDE SEQUENCE [LARGE SCALE GENOMIC DNA]</scope>
    <source>
        <strain evidence="8 9">MLST1</strain>
    </source>
</reference>
<feature type="domain" description="MucB/RseB N-terminal" evidence="6">
    <location>
        <begin position="33"/>
        <end position="202"/>
    </location>
</feature>
<dbReference type="Gene3D" id="3.30.200.100">
    <property type="entry name" value="MucB/RseB, C-terminal domain"/>
    <property type="match status" value="1"/>
</dbReference>
<sequence>MIKAVQKVILLVAFSFSAVSVAQVDDEALAQGADWYDRMNQALRELNFDAALVHVRGQRVEPYRWLHGLSDSGQEIEVLSGLNGPEYKVLRLDDHVSYYHSMGSPYSLRAEVLDGPFPSGFFYPFAEISEAYNAIAVGGGRVIDRPAQHIRVLARDRQRYGYSIWLDKDTGLILRAATLSVDGDVLEQVQLTSLQISDHFPDNLRELKEVTRPPMVEDDSNRREVQGDWDLSWLPAGFKLLRSNHHQMAVTGQQTDYFLYSDGLAKFSVYIGLRGQGTGPVQVEGADSLYAKELGNYMVTVVGRLPFETVKRIADGVQVAR</sequence>
<keyword evidence="9" id="KW-1185">Reference proteome</keyword>
<dbReference type="PANTHER" id="PTHR38782">
    <property type="match status" value="1"/>
</dbReference>
<dbReference type="Gene3D" id="2.50.20.10">
    <property type="entry name" value="Lipoprotein localisation LolA/LolB/LppX"/>
    <property type="match status" value="1"/>
</dbReference>
<dbReference type="AlphaFoldDB" id="A0A432W6Y1"/>
<dbReference type="EMBL" id="PIPL01000001">
    <property type="protein sequence ID" value="RUO25827.1"/>
    <property type="molecule type" value="Genomic_DNA"/>
</dbReference>
<evidence type="ECO:0000256" key="5">
    <source>
        <dbReference type="SAM" id="SignalP"/>
    </source>
</evidence>
<dbReference type="PIRSF" id="PIRSF005427">
    <property type="entry name" value="RseB"/>
    <property type="match status" value="1"/>
</dbReference>
<dbReference type="GO" id="GO:0030288">
    <property type="term" value="C:outer membrane-bounded periplasmic space"/>
    <property type="evidence" value="ECO:0007669"/>
    <property type="project" value="TreeGrafter"/>
</dbReference>
<dbReference type="Pfam" id="PF03888">
    <property type="entry name" value="MucB_RseB"/>
    <property type="match status" value="1"/>
</dbReference>
<comment type="subcellular location">
    <subcellularLocation>
        <location evidence="1">Periplasm</location>
    </subcellularLocation>
</comment>
<dbReference type="Pfam" id="PF17188">
    <property type="entry name" value="MucB_RseB_C"/>
    <property type="match status" value="1"/>
</dbReference>
<gene>
    <name evidence="8" type="ORF">CWE09_03605</name>
</gene>
<keyword evidence="3 5" id="KW-0732">Signal</keyword>
<dbReference type="CDD" id="cd16327">
    <property type="entry name" value="RseB"/>
    <property type="match status" value="1"/>
</dbReference>
<evidence type="ECO:0000256" key="2">
    <source>
        <dbReference type="ARBA" id="ARBA00008150"/>
    </source>
</evidence>
<dbReference type="GO" id="GO:0045152">
    <property type="term" value="F:antisigma factor binding"/>
    <property type="evidence" value="ECO:0007669"/>
    <property type="project" value="TreeGrafter"/>
</dbReference>
<dbReference type="OrthoDB" id="7067274at2"/>
<dbReference type="GO" id="GO:0032885">
    <property type="term" value="P:regulation of polysaccharide biosynthetic process"/>
    <property type="evidence" value="ECO:0007669"/>
    <property type="project" value="TreeGrafter"/>
</dbReference>
<evidence type="ECO:0000259" key="6">
    <source>
        <dbReference type="Pfam" id="PF03888"/>
    </source>
</evidence>
<dbReference type="InterPro" id="IPR005588">
    <property type="entry name" value="MucB_RseB"/>
</dbReference>
<evidence type="ECO:0000313" key="9">
    <source>
        <dbReference type="Proteomes" id="UP000288293"/>
    </source>
</evidence>
<comment type="similarity">
    <text evidence="2">Belongs to the RseB family.</text>
</comment>
<feature type="signal peptide" evidence="5">
    <location>
        <begin position="1"/>
        <end position="22"/>
    </location>
</feature>
<protein>
    <recommendedName>
        <fullName evidence="10">Negative regulator of sigma E activity</fullName>
    </recommendedName>
</protein>
<evidence type="ECO:0000256" key="4">
    <source>
        <dbReference type="ARBA" id="ARBA00022764"/>
    </source>
</evidence>
<evidence type="ECO:0000256" key="1">
    <source>
        <dbReference type="ARBA" id="ARBA00004418"/>
    </source>
</evidence>
<dbReference type="InterPro" id="IPR038484">
    <property type="entry name" value="MucB/RseB_C_sf"/>
</dbReference>
<dbReference type="RefSeq" id="WP_126802645.1">
    <property type="nucleotide sequence ID" value="NZ_PIPL01000001.1"/>
</dbReference>
<feature type="chain" id="PRO_5019021112" description="Negative regulator of sigma E activity" evidence="5">
    <location>
        <begin position="23"/>
        <end position="321"/>
    </location>
</feature>
<feature type="domain" description="MucB/RseB C-terminal" evidence="7">
    <location>
        <begin position="226"/>
        <end position="318"/>
    </location>
</feature>
<dbReference type="Proteomes" id="UP000288293">
    <property type="component" value="Unassembled WGS sequence"/>
</dbReference>
<dbReference type="InterPro" id="IPR033436">
    <property type="entry name" value="MucB/RseB_C"/>
</dbReference>
<accession>A0A432W6Y1</accession>